<sequence length="244" mass="27757">MNIKNIYFMTLNNKPNESEKPAKFFQFKQIDDDTTEVSIFGDITSWRWIESDVSAFSFKKELDAVETPNIDVHIDSYGGEVAEGLAIYNMLKNSGKNVTTIVDGFACSIASVIFMAGSKRIMNTGSLLMWHNPWTYTAGNANELEKEIAGLRKMEESSIKIYKEGSNLEESTIKDIMDAETWITEDEALEWGIATSKIESAAKQSLESKTFHSTIAKLKSLEKENRELKELENKNTSSWDEYWR</sequence>
<reference evidence="8 9" key="1">
    <citation type="submission" date="2019-10" db="EMBL/GenBank/DDBJ databases">
        <title>Alkalibaculum tamaniensis sp.nov., a new alkaliphilic acetogen, isolated on methoxylated aromatics from a mud volcano.</title>
        <authorList>
            <person name="Khomyakova M.A."/>
            <person name="Merkel A.Y."/>
            <person name="Bonch-Osmolovskaya E.A."/>
            <person name="Slobodkin A.I."/>
        </authorList>
    </citation>
    <scope>NUCLEOTIDE SEQUENCE [LARGE SCALE GENOMIC DNA]</scope>
    <source>
        <strain evidence="8 9">M08DMB</strain>
    </source>
</reference>
<dbReference type="GO" id="GO:0051117">
    <property type="term" value="F:ATPase binding"/>
    <property type="evidence" value="ECO:0007669"/>
    <property type="project" value="TreeGrafter"/>
</dbReference>
<protein>
    <recommendedName>
        <fullName evidence="6">ATP-dependent Clp protease proteolytic subunit</fullName>
    </recommendedName>
</protein>
<dbReference type="CDD" id="cd07016">
    <property type="entry name" value="S14_ClpP_1"/>
    <property type="match status" value="1"/>
</dbReference>
<evidence type="ECO:0000256" key="5">
    <source>
        <dbReference type="ARBA" id="ARBA00022825"/>
    </source>
</evidence>
<dbReference type="SUPFAM" id="SSF52096">
    <property type="entry name" value="ClpP/crotonase"/>
    <property type="match status" value="1"/>
</dbReference>
<dbReference type="GO" id="GO:0009368">
    <property type="term" value="C:endopeptidase Clp complex"/>
    <property type="evidence" value="ECO:0007669"/>
    <property type="project" value="TreeGrafter"/>
</dbReference>
<comment type="caution">
    <text evidence="8">The sequence shown here is derived from an EMBL/GenBank/DDBJ whole genome shotgun (WGS) entry which is preliminary data.</text>
</comment>
<dbReference type="NCBIfam" id="NF045542">
    <property type="entry name" value="Clp_rel_HeadMat"/>
    <property type="match status" value="1"/>
</dbReference>
<accession>A0A6A7KB43</accession>
<keyword evidence="2" id="KW-0963">Cytoplasm</keyword>
<keyword evidence="5" id="KW-0720">Serine protease</keyword>
<dbReference type="PRINTS" id="PR00127">
    <property type="entry name" value="CLPPROTEASEP"/>
</dbReference>
<dbReference type="Proteomes" id="UP000440004">
    <property type="component" value="Unassembled WGS sequence"/>
</dbReference>
<organism evidence="8 9">
    <name type="scientific">Alkalibaculum sporogenes</name>
    <dbReference type="NCBI Taxonomy" id="2655001"/>
    <lineage>
        <taxon>Bacteria</taxon>
        <taxon>Bacillati</taxon>
        <taxon>Bacillota</taxon>
        <taxon>Clostridia</taxon>
        <taxon>Eubacteriales</taxon>
        <taxon>Eubacteriaceae</taxon>
        <taxon>Alkalibaculum</taxon>
    </lineage>
</organism>
<evidence type="ECO:0000256" key="7">
    <source>
        <dbReference type="SAM" id="Coils"/>
    </source>
</evidence>
<dbReference type="InterPro" id="IPR029045">
    <property type="entry name" value="ClpP/crotonase-like_dom_sf"/>
</dbReference>
<dbReference type="GO" id="GO:0006515">
    <property type="term" value="P:protein quality control for misfolded or incompletely synthesized proteins"/>
    <property type="evidence" value="ECO:0007669"/>
    <property type="project" value="TreeGrafter"/>
</dbReference>
<evidence type="ECO:0000256" key="3">
    <source>
        <dbReference type="ARBA" id="ARBA00022670"/>
    </source>
</evidence>
<evidence type="ECO:0000313" key="9">
    <source>
        <dbReference type="Proteomes" id="UP000440004"/>
    </source>
</evidence>
<dbReference type="PANTHER" id="PTHR10381:SF70">
    <property type="entry name" value="ATP-DEPENDENT CLP PROTEASE PROTEOLYTIC SUBUNIT"/>
    <property type="match status" value="1"/>
</dbReference>
<dbReference type="Gene3D" id="3.90.226.10">
    <property type="entry name" value="2-enoyl-CoA Hydratase, Chain A, domain 1"/>
    <property type="match status" value="1"/>
</dbReference>
<name>A0A6A7KB43_9FIRM</name>
<proteinExistence type="inferred from homology"/>
<gene>
    <name evidence="8" type="ORF">GC105_11465</name>
</gene>
<dbReference type="Pfam" id="PF00574">
    <property type="entry name" value="CLP_protease"/>
    <property type="match status" value="1"/>
</dbReference>
<keyword evidence="9" id="KW-1185">Reference proteome</keyword>
<dbReference type="EMBL" id="WHNX01000018">
    <property type="protein sequence ID" value="MPW26407.1"/>
    <property type="molecule type" value="Genomic_DNA"/>
</dbReference>
<keyword evidence="3 8" id="KW-0645">Protease</keyword>
<dbReference type="PANTHER" id="PTHR10381">
    <property type="entry name" value="ATP-DEPENDENT CLP PROTEASE PROTEOLYTIC SUBUNIT"/>
    <property type="match status" value="1"/>
</dbReference>
<dbReference type="AlphaFoldDB" id="A0A6A7KB43"/>
<keyword evidence="4" id="KW-0378">Hydrolase</keyword>
<evidence type="ECO:0000256" key="1">
    <source>
        <dbReference type="ARBA" id="ARBA00007039"/>
    </source>
</evidence>
<evidence type="ECO:0000256" key="4">
    <source>
        <dbReference type="ARBA" id="ARBA00022801"/>
    </source>
</evidence>
<evidence type="ECO:0000256" key="6">
    <source>
        <dbReference type="RuleBase" id="RU003567"/>
    </source>
</evidence>
<keyword evidence="7" id="KW-0175">Coiled coil</keyword>
<dbReference type="InterPro" id="IPR001907">
    <property type="entry name" value="ClpP"/>
</dbReference>
<evidence type="ECO:0000256" key="2">
    <source>
        <dbReference type="ARBA" id="ARBA00022490"/>
    </source>
</evidence>
<dbReference type="GO" id="GO:0004252">
    <property type="term" value="F:serine-type endopeptidase activity"/>
    <property type="evidence" value="ECO:0007669"/>
    <property type="project" value="InterPro"/>
</dbReference>
<feature type="coiled-coil region" evidence="7">
    <location>
        <begin position="211"/>
        <end position="241"/>
    </location>
</feature>
<dbReference type="GO" id="GO:0004176">
    <property type="term" value="F:ATP-dependent peptidase activity"/>
    <property type="evidence" value="ECO:0007669"/>
    <property type="project" value="InterPro"/>
</dbReference>
<evidence type="ECO:0000313" key="8">
    <source>
        <dbReference type="EMBL" id="MPW26407.1"/>
    </source>
</evidence>
<comment type="similarity">
    <text evidence="1 6">Belongs to the peptidase S14 family.</text>
</comment>
<dbReference type="InterPro" id="IPR023562">
    <property type="entry name" value="ClpP/TepA"/>
</dbReference>